<dbReference type="PANTHER" id="PTHR31424:SF3">
    <property type="entry name" value="RING-TYPE DOMAIN-CONTAINING PROTEIN"/>
    <property type="match status" value="1"/>
</dbReference>
<organism evidence="1">
    <name type="scientific">Amphimedon queenslandica</name>
    <name type="common">Sponge</name>
    <dbReference type="NCBI Taxonomy" id="400682"/>
    <lineage>
        <taxon>Eukaryota</taxon>
        <taxon>Metazoa</taxon>
        <taxon>Porifera</taxon>
        <taxon>Demospongiae</taxon>
        <taxon>Heteroscleromorpha</taxon>
        <taxon>Haplosclerida</taxon>
        <taxon>Niphatidae</taxon>
        <taxon>Amphimedon</taxon>
    </lineage>
</organism>
<sequence length="198" mass="22697">SLQDRLHVRLQNILKTKSKIPAKVRVKLSGDGTNVARSMHIINFTFTVLEEMSHRNSPAGNHTLAILKTSEKYECLAAGLADICREIESCSFIEFNGKPVEIEYYLTGDWKFLALVTGIDAANSRYSCLWCKCPKEDRHRMDLEWSLIDTDKGARTVEETLTTSSLPKSKRKYNVKSRLETRVIMLHFKIKLRSAYQK</sequence>
<proteinExistence type="predicted"/>
<name>A0A1X7SDW7_AMPQE</name>
<reference evidence="1" key="1">
    <citation type="submission" date="2017-05" db="UniProtKB">
        <authorList>
            <consortium name="EnsemblMetazoa"/>
        </authorList>
    </citation>
    <scope>IDENTIFICATION</scope>
</reference>
<accession>A0A1X7SDW7</accession>
<dbReference type="PANTHER" id="PTHR31424">
    <property type="entry name" value="PROTEIN CBG23806"/>
    <property type="match status" value="1"/>
</dbReference>
<dbReference type="InParanoid" id="A0A1X7SDW7"/>
<dbReference type="AlphaFoldDB" id="A0A1X7SDW7"/>
<protein>
    <submittedName>
        <fullName evidence="1">Uncharacterized protein</fullName>
    </submittedName>
</protein>
<dbReference type="EnsemblMetazoa" id="Aqu2.1.00252_001">
    <property type="protein sequence ID" value="Aqu2.1.00252_001"/>
    <property type="gene ID" value="Aqu2.1.00252"/>
</dbReference>
<dbReference type="OMA" id="SDIKTEM"/>
<evidence type="ECO:0000313" key="1">
    <source>
        <dbReference type="EnsemblMetazoa" id="Aqu2.1.00252_001"/>
    </source>
</evidence>